<evidence type="ECO:0000256" key="2">
    <source>
        <dbReference type="ARBA" id="ARBA00006177"/>
    </source>
</evidence>
<sequence length="301" mass="34342">MPNRRRNYCFAPGCRTGYSRVKDAPQASLFSVPRDEERRKEWERNLHRADKKLDEFSAVCELHFEPRFIIKEFVHHIDGKEVRIPRDKPMLSENAVPTILPNLPQYLTKKTPKPRAKRKMCENDHAAAKKKSRSAHETDCTEFPRGAVGDSGMDCDLTHDGVPVEPDHCLSFCYRLKTPSKYWSMHHHPDLNGVMYCSSTYLEEGVVTSEKVVLFLCDQPPDGYCKVYVRGRLIEERIIKCQEEAENVLEGVEATELCVGALNAKDYDTCFLTAGLQKQLKIKHATYFNINCSGKVTTKGG</sequence>
<dbReference type="InterPro" id="IPR026516">
    <property type="entry name" value="THAP1/10"/>
</dbReference>
<keyword evidence="6" id="KW-0805">Transcription regulation</keyword>
<evidence type="ECO:0000256" key="7">
    <source>
        <dbReference type="ARBA" id="ARBA00023054"/>
    </source>
</evidence>
<dbReference type="VEuPathDB" id="VectorBase:HLOH_051508"/>
<dbReference type="InterPro" id="IPR006612">
    <property type="entry name" value="THAP_Znf"/>
</dbReference>
<keyword evidence="9" id="KW-0804">Transcription</keyword>
<dbReference type="Pfam" id="PF05485">
    <property type="entry name" value="THAP"/>
    <property type="match status" value="1"/>
</dbReference>
<comment type="caution">
    <text evidence="14">The sequence shown here is derived from an EMBL/GenBank/DDBJ whole genome shotgun (WGS) entry which is preliminary data.</text>
</comment>
<dbReference type="SMART" id="SM00692">
    <property type="entry name" value="DM3"/>
    <property type="match status" value="1"/>
</dbReference>
<dbReference type="GO" id="GO:0043565">
    <property type="term" value="F:sequence-specific DNA binding"/>
    <property type="evidence" value="ECO:0007669"/>
    <property type="project" value="InterPro"/>
</dbReference>
<gene>
    <name evidence="14" type="ORF">HPB48_026392</name>
</gene>
<keyword evidence="4 12" id="KW-0863">Zinc-finger</keyword>
<dbReference type="PANTHER" id="PTHR46600:SF1">
    <property type="entry name" value="THAP DOMAIN-CONTAINING PROTEIN 1"/>
    <property type="match status" value="1"/>
</dbReference>
<keyword evidence="11" id="KW-0131">Cell cycle</keyword>
<protein>
    <recommendedName>
        <fullName evidence="13">THAP-type domain-containing protein</fullName>
    </recommendedName>
</protein>
<keyword evidence="8 12" id="KW-0238">DNA-binding</keyword>
<evidence type="ECO:0000256" key="4">
    <source>
        <dbReference type="ARBA" id="ARBA00022771"/>
    </source>
</evidence>
<evidence type="ECO:0000256" key="1">
    <source>
        <dbReference type="ARBA" id="ARBA00004642"/>
    </source>
</evidence>
<evidence type="ECO:0000256" key="10">
    <source>
        <dbReference type="ARBA" id="ARBA00023242"/>
    </source>
</evidence>
<dbReference type="SMART" id="SM00980">
    <property type="entry name" value="THAP"/>
    <property type="match status" value="1"/>
</dbReference>
<dbReference type="GO" id="GO:0005654">
    <property type="term" value="C:nucleoplasm"/>
    <property type="evidence" value="ECO:0007669"/>
    <property type="project" value="UniProtKB-SubCell"/>
</dbReference>
<name>A0A9J6HBR7_HAELO</name>
<dbReference type="InterPro" id="IPR038441">
    <property type="entry name" value="THAP_Znf_sf"/>
</dbReference>
<accession>A0A9J6HBR7</accession>
<proteinExistence type="inferred from homology"/>
<comment type="subcellular location">
    <subcellularLocation>
        <location evidence="1">Nucleus</location>
        <location evidence="1">Nucleoplasm</location>
    </subcellularLocation>
</comment>
<keyword evidence="3" id="KW-0479">Metal-binding</keyword>
<dbReference type="OrthoDB" id="6509376at2759"/>
<evidence type="ECO:0000256" key="9">
    <source>
        <dbReference type="ARBA" id="ARBA00023163"/>
    </source>
</evidence>
<keyword evidence="7" id="KW-0175">Coiled coil</keyword>
<evidence type="ECO:0000256" key="8">
    <source>
        <dbReference type="ARBA" id="ARBA00023125"/>
    </source>
</evidence>
<feature type="domain" description="THAP-type" evidence="13">
    <location>
        <begin position="1"/>
        <end position="100"/>
    </location>
</feature>
<comment type="similarity">
    <text evidence="2">Belongs to the THAP1 family.</text>
</comment>
<organism evidence="14 15">
    <name type="scientific">Haemaphysalis longicornis</name>
    <name type="common">Bush tick</name>
    <dbReference type="NCBI Taxonomy" id="44386"/>
    <lineage>
        <taxon>Eukaryota</taxon>
        <taxon>Metazoa</taxon>
        <taxon>Ecdysozoa</taxon>
        <taxon>Arthropoda</taxon>
        <taxon>Chelicerata</taxon>
        <taxon>Arachnida</taxon>
        <taxon>Acari</taxon>
        <taxon>Parasitiformes</taxon>
        <taxon>Ixodida</taxon>
        <taxon>Ixodoidea</taxon>
        <taxon>Ixodidae</taxon>
        <taxon>Haemaphysalinae</taxon>
        <taxon>Haemaphysalis</taxon>
    </lineage>
</organism>
<dbReference type="Gene3D" id="6.20.210.20">
    <property type="entry name" value="THAP domain"/>
    <property type="match status" value="1"/>
</dbReference>
<dbReference type="Proteomes" id="UP000821853">
    <property type="component" value="Unassembled WGS sequence"/>
</dbReference>
<evidence type="ECO:0000256" key="3">
    <source>
        <dbReference type="ARBA" id="ARBA00022723"/>
    </source>
</evidence>
<keyword evidence="5" id="KW-0862">Zinc</keyword>
<evidence type="ECO:0000256" key="6">
    <source>
        <dbReference type="ARBA" id="ARBA00023015"/>
    </source>
</evidence>
<dbReference type="AlphaFoldDB" id="A0A9J6HBR7"/>
<dbReference type="GO" id="GO:0008270">
    <property type="term" value="F:zinc ion binding"/>
    <property type="evidence" value="ECO:0007669"/>
    <property type="project" value="UniProtKB-KW"/>
</dbReference>
<dbReference type="PANTHER" id="PTHR46600">
    <property type="entry name" value="THAP DOMAIN-CONTAINING"/>
    <property type="match status" value="1"/>
</dbReference>
<evidence type="ECO:0000256" key="5">
    <source>
        <dbReference type="ARBA" id="ARBA00022833"/>
    </source>
</evidence>
<evidence type="ECO:0000313" key="15">
    <source>
        <dbReference type="Proteomes" id="UP000821853"/>
    </source>
</evidence>
<evidence type="ECO:0000259" key="13">
    <source>
        <dbReference type="PROSITE" id="PS50950"/>
    </source>
</evidence>
<dbReference type="OMA" id="EWERNLH"/>
<dbReference type="EMBL" id="JABSTR010002266">
    <property type="protein sequence ID" value="KAH9384385.1"/>
    <property type="molecule type" value="Genomic_DNA"/>
</dbReference>
<dbReference type="PROSITE" id="PS50950">
    <property type="entry name" value="ZF_THAP"/>
    <property type="match status" value="1"/>
</dbReference>
<dbReference type="SUPFAM" id="SSF57716">
    <property type="entry name" value="Glucocorticoid receptor-like (DNA-binding domain)"/>
    <property type="match status" value="1"/>
</dbReference>
<evidence type="ECO:0000256" key="11">
    <source>
        <dbReference type="ARBA" id="ARBA00023306"/>
    </source>
</evidence>
<keyword evidence="10" id="KW-0539">Nucleus</keyword>
<reference evidence="14 15" key="1">
    <citation type="journal article" date="2020" name="Cell">
        <title>Large-Scale Comparative Analyses of Tick Genomes Elucidate Their Genetic Diversity and Vector Capacities.</title>
        <authorList>
            <consortium name="Tick Genome and Microbiome Consortium (TIGMIC)"/>
            <person name="Jia N."/>
            <person name="Wang J."/>
            <person name="Shi W."/>
            <person name="Du L."/>
            <person name="Sun Y."/>
            <person name="Zhan W."/>
            <person name="Jiang J.F."/>
            <person name="Wang Q."/>
            <person name="Zhang B."/>
            <person name="Ji P."/>
            <person name="Bell-Sakyi L."/>
            <person name="Cui X.M."/>
            <person name="Yuan T.T."/>
            <person name="Jiang B.G."/>
            <person name="Yang W.F."/>
            <person name="Lam T.T."/>
            <person name="Chang Q.C."/>
            <person name="Ding S.J."/>
            <person name="Wang X.J."/>
            <person name="Zhu J.G."/>
            <person name="Ruan X.D."/>
            <person name="Zhao L."/>
            <person name="Wei J.T."/>
            <person name="Ye R.Z."/>
            <person name="Que T.C."/>
            <person name="Du C.H."/>
            <person name="Zhou Y.H."/>
            <person name="Cheng J.X."/>
            <person name="Dai P.F."/>
            <person name="Guo W.B."/>
            <person name="Han X.H."/>
            <person name="Huang E.J."/>
            <person name="Li L.F."/>
            <person name="Wei W."/>
            <person name="Gao Y.C."/>
            <person name="Liu J.Z."/>
            <person name="Shao H.Z."/>
            <person name="Wang X."/>
            <person name="Wang C.C."/>
            <person name="Yang T.C."/>
            <person name="Huo Q.B."/>
            <person name="Li W."/>
            <person name="Chen H.Y."/>
            <person name="Chen S.E."/>
            <person name="Zhou L.G."/>
            <person name="Ni X.B."/>
            <person name="Tian J.H."/>
            <person name="Sheng Y."/>
            <person name="Liu T."/>
            <person name="Pan Y.S."/>
            <person name="Xia L.Y."/>
            <person name="Li J."/>
            <person name="Zhao F."/>
            <person name="Cao W.C."/>
        </authorList>
    </citation>
    <scope>NUCLEOTIDE SEQUENCE [LARGE SCALE GENOMIC DNA]</scope>
    <source>
        <strain evidence="14">HaeL-2018</strain>
    </source>
</reference>
<keyword evidence="15" id="KW-1185">Reference proteome</keyword>
<evidence type="ECO:0000256" key="12">
    <source>
        <dbReference type="PROSITE-ProRule" id="PRU00309"/>
    </source>
</evidence>
<evidence type="ECO:0000313" key="14">
    <source>
        <dbReference type="EMBL" id="KAH9384385.1"/>
    </source>
</evidence>